<reference evidence="3" key="1">
    <citation type="submission" date="2016-11" db="EMBL/GenBank/DDBJ databases">
        <authorList>
            <person name="Varghese N."/>
            <person name="Submissions S."/>
        </authorList>
    </citation>
    <scope>NUCLEOTIDE SEQUENCE [LARGE SCALE GENOMIC DNA]</scope>
    <source>
        <strain evidence="3">ACAM 48</strain>
    </source>
</reference>
<dbReference type="Gene3D" id="3.90.550.10">
    <property type="entry name" value="Spore Coat Polysaccharide Biosynthesis Protein SpsA, Chain A"/>
    <property type="match status" value="1"/>
</dbReference>
<proteinExistence type="predicted"/>
<accession>A0A1M7LMC4</accession>
<feature type="domain" description="MobA-like NTP transferase" evidence="1">
    <location>
        <begin position="9"/>
        <end position="169"/>
    </location>
</feature>
<dbReference type="OrthoDB" id="9779263at2"/>
<organism evidence="2 3">
    <name type="scientific">Salegentibacter salegens</name>
    <dbReference type="NCBI Taxonomy" id="143223"/>
    <lineage>
        <taxon>Bacteria</taxon>
        <taxon>Pseudomonadati</taxon>
        <taxon>Bacteroidota</taxon>
        <taxon>Flavobacteriia</taxon>
        <taxon>Flavobacteriales</taxon>
        <taxon>Flavobacteriaceae</taxon>
        <taxon>Salegentibacter</taxon>
    </lineage>
</organism>
<dbReference type="InterPro" id="IPR025877">
    <property type="entry name" value="MobA-like_NTP_Trfase"/>
</dbReference>
<dbReference type="STRING" id="143223.SAMN05878281_1977"/>
<evidence type="ECO:0000313" key="3">
    <source>
        <dbReference type="Proteomes" id="UP000190235"/>
    </source>
</evidence>
<keyword evidence="3" id="KW-1185">Reference proteome</keyword>
<gene>
    <name evidence="2" type="ORF">SAMN05878281_1977</name>
</gene>
<dbReference type="SUPFAM" id="SSF53448">
    <property type="entry name" value="Nucleotide-diphospho-sugar transferases"/>
    <property type="match status" value="1"/>
</dbReference>
<dbReference type="EMBL" id="LT670848">
    <property type="protein sequence ID" value="SHM79197.1"/>
    <property type="molecule type" value="Genomic_DNA"/>
</dbReference>
<protein>
    <submittedName>
        <fullName evidence="2">Molybdenum cofactor cytidylyltransferase</fullName>
    </submittedName>
</protein>
<evidence type="ECO:0000259" key="1">
    <source>
        <dbReference type="Pfam" id="PF12804"/>
    </source>
</evidence>
<dbReference type="PANTHER" id="PTHR43777">
    <property type="entry name" value="MOLYBDENUM COFACTOR CYTIDYLYLTRANSFERASE"/>
    <property type="match status" value="1"/>
</dbReference>
<dbReference type="RefSeq" id="WP_079735072.1">
    <property type="nucleotide sequence ID" value="NZ_LT670848.1"/>
</dbReference>
<dbReference type="PANTHER" id="PTHR43777:SF1">
    <property type="entry name" value="MOLYBDENUM COFACTOR CYTIDYLYLTRANSFERASE"/>
    <property type="match status" value="1"/>
</dbReference>
<dbReference type="Proteomes" id="UP000190235">
    <property type="component" value="Chromosome I"/>
</dbReference>
<sequence>MKENSKIGVVILAAGSSSRLGYPKQLVKFRKKTLLQHSIEVAESFNFAINILVLGANATEIEMKTECRNFQIVYNQEWEKGMGTSIGKGISEALKLENELDYILILLSDQPFVTAQKIEELVQVQLNGDKPATFSEYSGETGVPAIFSQSLFSDLKMLKGDQGAKKLLHTKNLKFETVPFENANFDVDTAADVELLKKMEEKFN</sequence>
<evidence type="ECO:0000313" key="2">
    <source>
        <dbReference type="EMBL" id="SHM79197.1"/>
    </source>
</evidence>
<dbReference type="AlphaFoldDB" id="A0A1M7LMC4"/>
<dbReference type="Pfam" id="PF12804">
    <property type="entry name" value="NTP_transf_3"/>
    <property type="match status" value="1"/>
</dbReference>
<dbReference type="GO" id="GO:0016779">
    <property type="term" value="F:nucleotidyltransferase activity"/>
    <property type="evidence" value="ECO:0007669"/>
    <property type="project" value="UniProtKB-KW"/>
</dbReference>
<keyword evidence="2" id="KW-0808">Transferase</keyword>
<name>A0A1M7LMC4_9FLAO</name>
<keyword evidence="2" id="KW-0548">Nucleotidyltransferase</keyword>
<dbReference type="InterPro" id="IPR029044">
    <property type="entry name" value="Nucleotide-diphossugar_trans"/>
</dbReference>
<dbReference type="CDD" id="cd04182">
    <property type="entry name" value="GT_2_like_f"/>
    <property type="match status" value="1"/>
</dbReference>